<dbReference type="AlphaFoldDB" id="A0A098BGW4"/>
<dbReference type="EMBL" id="CCSD01000039">
    <property type="protein sequence ID" value="CDZ87485.1"/>
    <property type="molecule type" value="Genomic_DNA"/>
</dbReference>
<evidence type="ECO:0000313" key="1">
    <source>
        <dbReference type="EMBL" id="CDZ87485.1"/>
    </source>
</evidence>
<dbReference type="OrthoDB" id="4559615at2"/>
<accession>A0A098BGW4</accession>
<reference evidence="1 2" key="1">
    <citation type="journal article" date="2014" name="Genome Announc.">
        <title>Draft Genome Sequence of Propane- and Butane-Oxidizing Actinobacterium Rhodococcus ruber IEGM 231.</title>
        <authorList>
            <person name="Ivshina I.B."/>
            <person name="Kuyukina M.S."/>
            <person name="Krivoruchko A.V."/>
            <person name="Barbe V."/>
            <person name="Fischer C."/>
        </authorList>
    </citation>
    <scope>NUCLEOTIDE SEQUENCE [LARGE SCALE GENOMIC DNA]</scope>
</reference>
<protein>
    <submittedName>
        <fullName evidence="1">Transposase</fullName>
    </submittedName>
</protein>
<name>A0A098BGW4_9NOCA</name>
<dbReference type="Proteomes" id="UP000042997">
    <property type="component" value="Unassembled WGS sequence"/>
</dbReference>
<dbReference type="PANTHER" id="PTHR30007">
    <property type="entry name" value="PHP DOMAIN PROTEIN"/>
    <property type="match status" value="1"/>
</dbReference>
<organism evidence="1 2">
    <name type="scientific">Rhodococcus ruber</name>
    <dbReference type="NCBI Taxonomy" id="1830"/>
    <lineage>
        <taxon>Bacteria</taxon>
        <taxon>Bacillati</taxon>
        <taxon>Actinomycetota</taxon>
        <taxon>Actinomycetes</taxon>
        <taxon>Mycobacteriales</taxon>
        <taxon>Nocardiaceae</taxon>
        <taxon>Rhodococcus</taxon>
    </lineage>
</organism>
<dbReference type="PANTHER" id="PTHR30007:SF1">
    <property type="entry name" value="BLR1914 PROTEIN"/>
    <property type="match status" value="1"/>
</dbReference>
<gene>
    <name evidence="1" type="ORF">RHRU231_30013</name>
</gene>
<proteinExistence type="predicted"/>
<evidence type="ECO:0000313" key="2">
    <source>
        <dbReference type="Proteomes" id="UP000042997"/>
    </source>
</evidence>
<sequence>MFADRGDDYDKYRTLLHQRGIMPKTARRGIAHGSGLGEVGWIVERAFAWLHHFKRLCVRFEVRADPHQVLLELACNIICLRRLRKSF</sequence>